<evidence type="ECO:0000256" key="12">
    <source>
        <dbReference type="RuleBase" id="RU000461"/>
    </source>
</evidence>
<comment type="similarity">
    <text evidence="2 12">Belongs to the cytochrome P450 family.</text>
</comment>
<dbReference type="Proteomes" id="UP001179952">
    <property type="component" value="Unassembled WGS sequence"/>
</dbReference>
<comment type="cofactor">
    <cofactor evidence="11">
        <name>heme</name>
        <dbReference type="ChEBI" id="CHEBI:30413"/>
    </cofactor>
</comment>
<organism evidence="14 15">
    <name type="scientific">Acorus gramineus</name>
    <name type="common">Dwarf sweet flag</name>
    <dbReference type="NCBI Taxonomy" id="55184"/>
    <lineage>
        <taxon>Eukaryota</taxon>
        <taxon>Viridiplantae</taxon>
        <taxon>Streptophyta</taxon>
        <taxon>Embryophyta</taxon>
        <taxon>Tracheophyta</taxon>
        <taxon>Spermatophyta</taxon>
        <taxon>Magnoliopsida</taxon>
        <taxon>Liliopsida</taxon>
        <taxon>Acoraceae</taxon>
        <taxon>Acorus</taxon>
    </lineage>
</organism>
<keyword evidence="3 11" id="KW-0349">Heme</keyword>
<evidence type="ECO:0000256" key="10">
    <source>
        <dbReference type="ARBA" id="ARBA00023136"/>
    </source>
</evidence>
<dbReference type="GO" id="GO:0016020">
    <property type="term" value="C:membrane"/>
    <property type="evidence" value="ECO:0007669"/>
    <property type="project" value="UniProtKB-SubCell"/>
</dbReference>
<keyword evidence="9 12" id="KW-0503">Monooxygenase</keyword>
<proteinExistence type="inferred from homology"/>
<accession>A0AAV9BFI5</accession>
<feature type="binding site" description="axial binding residue" evidence="11">
    <location>
        <position position="467"/>
    </location>
    <ligand>
        <name>heme</name>
        <dbReference type="ChEBI" id="CHEBI:30413"/>
    </ligand>
    <ligandPart>
        <name>Fe</name>
        <dbReference type="ChEBI" id="CHEBI:18248"/>
    </ligandPart>
</feature>
<dbReference type="GO" id="GO:0005506">
    <property type="term" value="F:iron ion binding"/>
    <property type="evidence" value="ECO:0007669"/>
    <property type="project" value="InterPro"/>
</dbReference>
<dbReference type="Gene3D" id="1.10.630.10">
    <property type="entry name" value="Cytochrome P450"/>
    <property type="match status" value="1"/>
</dbReference>
<keyword evidence="7 12" id="KW-0560">Oxidoreductase</keyword>
<evidence type="ECO:0000256" key="1">
    <source>
        <dbReference type="ARBA" id="ARBA00004167"/>
    </source>
</evidence>
<evidence type="ECO:0000256" key="2">
    <source>
        <dbReference type="ARBA" id="ARBA00010617"/>
    </source>
</evidence>
<evidence type="ECO:0000256" key="11">
    <source>
        <dbReference type="PIRSR" id="PIRSR602401-1"/>
    </source>
</evidence>
<protein>
    <submittedName>
        <fullName evidence="14">Secologanin synthase</fullName>
    </submittedName>
</protein>
<evidence type="ECO:0000256" key="8">
    <source>
        <dbReference type="ARBA" id="ARBA00023004"/>
    </source>
</evidence>
<dbReference type="PROSITE" id="PS00086">
    <property type="entry name" value="CYTOCHROME_P450"/>
    <property type="match status" value="1"/>
</dbReference>
<evidence type="ECO:0000313" key="15">
    <source>
        <dbReference type="Proteomes" id="UP001179952"/>
    </source>
</evidence>
<dbReference type="GO" id="GO:0016705">
    <property type="term" value="F:oxidoreductase activity, acting on paired donors, with incorporation or reduction of molecular oxygen"/>
    <property type="evidence" value="ECO:0007669"/>
    <property type="project" value="InterPro"/>
</dbReference>
<dbReference type="PANTHER" id="PTHR24282:SF255">
    <property type="entry name" value="CYTOCHROME P450 72A11-RELATED"/>
    <property type="match status" value="1"/>
</dbReference>
<dbReference type="InterPro" id="IPR002401">
    <property type="entry name" value="Cyt_P450_E_grp-I"/>
</dbReference>
<keyword evidence="8 11" id="KW-0408">Iron</keyword>
<evidence type="ECO:0000256" key="3">
    <source>
        <dbReference type="ARBA" id="ARBA00022617"/>
    </source>
</evidence>
<dbReference type="InterPro" id="IPR001128">
    <property type="entry name" value="Cyt_P450"/>
</dbReference>
<keyword evidence="10 13" id="KW-0472">Membrane</keyword>
<dbReference type="CDD" id="cd20642">
    <property type="entry name" value="CYP72"/>
    <property type="match status" value="1"/>
</dbReference>
<evidence type="ECO:0000256" key="6">
    <source>
        <dbReference type="ARBA" id="ARBA00022989"/>
    </source>
</evidence>
<evidence type="ECO:0000256" key="9">
    <source>
        <dbReference type="ARBA" id="ARBA00023033"/>
    </source>
</evidence>
<evidence type="ECO:0000256" key="7">
    <source>
        <dbReference type="ARBA" id="ARBA00023002"/>
    </source>
</evidence>
<dbReference type="GO" id="GO:0004497">
    <property type="term" value="F:monooxygenase activity"/>
    <property type="evidence" value="ECO:0007669"/>
    <property type="project" value="UniProtKB-KW"/>
</dbReference>
<dbReference type="PANTHER" id="PTHR24282">
    <property type="entry name" value="CYTOCHROME P450 FAMILY MEMBER"/>
    <property type="match status" value="1"/>
</dbReference>
<dbReference type="AlphaFoldDB" id="A0AAV9BFI5"/>
<keyword evidence="6 13" id="KW-1133">Transmembrane helix</keyword>
<evidence type="ECO:0000256" key="13">
    <source>
        <dbReference type="SAM" id="Phobius"/>
    </source>
</evidence>
<dbReference type="SUPFAM" id="SSF48264">
    <property type="entry name" value="Cytochrome P450"/>
    <property type="match status" value="1"/>
</dbReference>
<dbReference type="GO" id="GO:0020037">
    <property type="term" value="F:heme binding"/>
    <property type="evidence" value="ECO:0007669"/>
    <property type="project" value="InterPro"/>
</dbReference>
<keyword evidence="4 13" id="KW-0812">Transmembrane</keyword>
<gene>
    <name evidence="14" type="ORF">QJS04_geneDACA011838</name>
</gene>
<comment type="caution">
    <text evidence="14">The sequence shown here is derived from an EMBL/GenBank/DDBJ whole genome shotgun (WGS) entry which is preliminary data.</text>
</comment>
<keyword evidence="15" id="KW-1185">Reference proteome</keyword>
<comment type="subcellular location">
    <subcellularLocation>
        <location evidence="1">Membrane</location>
        <topology evidence="1">Single-pass membrane protein</topology>
    </subcellularLocation>
</comment>
<keyword evidence="5 11" id="KW-0479">Metal-binding</keyword>
<dbReference type="EMBL" id="JAUJYN010000003">
    <property type="protein sequence ID" value="KAK1275225.1"/>
    <property type="molecule type" value="Genomic_DNA"/>
</dbReference>
<reference evidence="14" key="2">
    <citation type="submission" date="2023-06" db="EMBL/GenBank/DDBJ databases">
        <authorList>
            <person name="Ma L."/>
            <person name="Liu K.-W."/>
            <person name="Li Z."/>
            <person name="Hsiao Y.-Y."/>
            <person name="Qi Y."/>
            <person name="Fu T."/>
            <person name="Tang G."/>
            <person name="Zhang D."/>
            <person name="Sun W.-H."/>
            <person name="Liu D.-K."/>
            <person name="Li Y."/>
            <person name="Chen G.-Z."/>
            <person name="Liu X.-D."/>
            <person name="Liao X.-Y."/>
            <person name="Jiang Y.-T."/>
            <person name="Yu X."/>
            <person name="Hao Y."/>
            <person name="Huang J."/>
            <person name="Zhao X.-W."/>
            <person name="Ke S."/>
            <person name="Chen Y.-Y."/>
            <person name="Wu W.-L."/>
            <person name="Hsu J.-L."/>
            <person name="Lin Y.-F."/>
            <person name="Huang M.-D."/>
            <person name="Li C.-Y."/>
            <person name="Huang L."/>
            <person name="Wang Z.-W."/>
            <person name="Zhao X."/>
            <person name="Zhong W.-Y."/>
            <person name="Peng D.-H."/>
            <person name="Ahmad S."/>
            <person name="Lan S."/>
            <person name="Zhang J.-S."/>
            <person name="Tsai W.-C."/>
            <person name="Van De Peer Y."/>
            <person name="Liu Z.-J."/>
        </authorList>
    </citation>
    <scope>NUCLEOTIDE SEQUENCE</scope>
    <source>
        <strain evidence="14">SCP</strain>
        <tissue evidence="14">Leaves</tissue>
    </source>
</reference>
<evidence type="ECO:0000256" key="4">
    <source>
        <dbReference type="ARBA" id="ARBA00022692"/>
    </source>
</evidence>
<dbReference type="Pfam" id="PF00067">
    <property type="entry name" value="p450"/>
    <property type="match status" value="1"/>
</dbReference>
<evidence type="ECO:0000313" key="14">
    <source>
        <dbReference type="EMBL" id="KAK1275225.1"/>
    </source>
</evidence>
<name>A0AAV9BFI5_ACOGR</name>
<dbReference type="InterPro" id="IPR017972">
    <property type="entry name" value="Cyt_P450_CS"/>
</dbReference>
<dbReference type="FunFam" id="1.10.630.10:FF:000029">
    <property type="entry name" value="Cytochrome P450 734A1"/>
    <property type="match status" value="1"/>
</dbReference>
<evidence type="ECO:0000256" key="5">
    <source>
        <dbReference type="ARBA" id="ARBA00022723"/>
    </source>
</evidence>
<dbReference type="GO" id="GO:0008202">
    <property type="term" value="P:steroid metabolic process"/>
    <property type="evidence" value="ECO:0007669"/>
    <property type="project" value="UniProtKB-ARBA"/>
</dbReference>
<feature type="transmembrane region" description="Helical" evidence="13">
    <location>
        <begin position="6"/>
        <end position="25"/>
    </location>
</feature>
<dbReference type="InterPro" id="IPR036396">
    <property type="entry name" value="Cyt_P450_sf"/>
</dbReference>
<sequence>MGAPLAALVCASCVVVILSWLLKYVKLVWLEPKKLERLLKDQGIRGSPYKFLMGDLRENARLMSEAKLKPIPLTHDIVPRVTPLFDQLVKTHGKMCFTWLGPIPRVVVNDPELVREILSNKFGHFAKPKSFPVVRLLASGLLGYDGEKWAKHRRIINPAFHQEKLKLMMPAFSTSCIELINRWKKLVDSSGEEHCELDVWPELQNLTGDVISRTAFGSSYEEGRRIFQLQHELAELIVEIIQFLPIPGYRFLPTKRNNKIRKIDKEIRRILGGLISKRMKAMKMGDVYNDDLLGILIESNFKLGQEQDSKSLAMTVDEVIDECKLFYLAGQETTTNLLTWTVILLSIHPEWQSRARQEVLEVFGDNKPDYEGLHHLKIVTMILYEVLRLYPPVAFLVRRTYKEMKLGKVTFPPDVQLVIPMLSIHHDPEYWGDDANEFKPMRFSEGIAKASRKHIAFYPFGGGPRICIGQSFALIEAKLALAMILQNFSFELSPTYAHAPHTVLILQPQHGAQILLHRL</sequence>
<dbReference type="InterPro" id="IPR050665">
    <property type="entry name" value="Cytochrome_P450_Monooxygen"/>
</dbReference>
<dbReference type="PRINTS" id="PR00385">
    <property type="entry name" value="P450"/>
</dbReference>
<dbReference type="PRINTS" id="PR00463">
    <property type="entry name" value="EP450I"/>
</dbReference>
<reference evidence="14" key="1">
    <citation type="journal article" date="2023" name="Nat. Commun.">
        <title>Diploid and tetraploid genomes of Acorus and the evolution of monocots.</title>
        <authorList>
            <person name="Ma L."/>
            <person name="Liu K.W."/>
            <person name="Li Z."/>
            <person name="Hsiao Y.Y."/>
            <person name="Qi Y."/>
            <person name="Fu T."/>
            <person name="Tang G.D."/>
            <person name="Zhang D."/>
            <person name="Sun W.H."/>
            <person name="Liu D.K."/>
            <person name="Li Y."/>
            <person name="Chen G.Z."/>
            <person name="Liu X.D."/>
            <person name="Liao X.Y."/>
            <person name="Jiang Y.T."/>
            <person name="Yu X."/>
            <person name="Hao Y."/>
            <person name="Huang J."/>
            <person name="Zhao X.W."/>
            <person name="Ke S."/>
            <person name="Chen Y.Y."/>
            <person name="Wu W.L."/>
            <person name="Hsu J.L."/>
            <person name="Lin Y.F."/>
            <person name="Huang M.D."/>
            <person name="Li C.Y."/>
            <person name="Huang L."/>
            <person name="Wang Z.W."/>
            <person name="Zhao X."/>
            <person name="Zhong W.Y."/>
            <person name="Peng D.H."/>
            <person name="Ahmad S."/>
            <person name="Lan S."/>
            <person name="Zhang J.S."/>
            <person name="Tsai W.C."/>
            <person name="Van de Peer Y."/>
            <person name="Liu Z.J."/>
        </authorList>
    </citation>
    <scope>NUCLEOTIDE SEQUENCE</scope>
    <source>
        <strain evidence="14">SCP</strain>
    </source>
</reference>